<comment type="subcellular location">
    <subcellularLocation>
        <location evidence="1">Nucleus</location>
    </subcellularLocation>
</comment>
<evidence type="ECO:0000256" key="2">
    <source>
        <dbReference type="ARBA" id="ARBA00023242"/>
    </source>
</evidence>
<dbReference type="OMA" id="KWNHDCL"/>
<dbReference type="InterPro" id="IPR032040">
    <property type="entry name" value="ELYS-bb"/>
</dbReference>
<feature type="compositionally biased region" description="Polar residues" evidence="3">
    <location>
        <begin position="1396"/>
        <end position="1407"/>
    </location>
</feature>
<dbReference type="PANTHER" id="PTHR21583:SF8">
    <property type="entry name" value="PROTEIN ELYS"/>
    <property type="match status" value="1"/>
</dbReference>
<feature type="compositionally biased region" description="Basic residues" evidence="3">
    <location>
        <begin position="1819"/>
        <end position="1828"/>
    </location>
</feature>
<evidence type="ECO:0000313" key="6">
    <source>
        <dbReference type="Ensembl" id="ENSCPBP00000023929.1"/>
    </source>
</evidence>
<name>A0A8C3HUV6_CHRPI</name>
<feature type="compositionally biased region" description="Low complexity" evidence="3">
    <location>
        <begin position="1466"/>
        <end position="1477"/>
    </location>
</feature>
<keyword evidence="2" id="KW-0539">Nucleus</keyword>
<sequence length="1894" mass="212038">MPDSLRPGEFLHNCPYFALWSLDAVVSMTSPHHILDILVHERSLSRGVPPSYPPPEQFFNPSTYTFDATCLLNSGVVHMTCTGFQKETLHFLKKSGSSLNEAIPDNFNRCLIAGLLSPRLIDVQPSSLSQEEQLEAILSAAVQTSSLGLLTGCIKQWTAEEQPNSAANLRFVLEWTWNKVIYTKDEFDRMCVPLFDGSCNFIDPQTIQSLQHCQLLLSNLSTVLNCFLTEAQELTERGFTDLTNKQVVTSLISQYAHVVIWFCRSSLLPEGLDDDMQLSRPFYNYPLIQSYCTGHRQKLERLSRGKWNADCLMIDGLLSQLGDQVEKLWRRDEGGTGKYPPASLHALLDLYLLQNIEETYKHAITIYLLLDIMHSFPNKTETSFDSFPTAFAIPWGLVRLVQGFWLLDHNDYESSLALLFHPATIKTMSWQHMKIIQALMCQGEHRRALRYIQMMKPSMSSSSEVALHLTVLLYNRCMVEAWSLLQQHSTRLNVEELLKHMYEVCQEMGLMEDLLKLPFTDTEQECLEKFLQTSAGIQNHEFLLVHHLQRANYIPALQLNQSLKVNLMNDRDPRLRERSVARNSILDQYGKILPRVQRKLAVERAKPYHLSSSVLREVSRPKPLSTVAKQTTAGNVLTRATFINNVLSKIGEVWVGNEQKSDFSQYDSPRTEEPPPMALPFPDTELPDPFVGTPVTKSSHKSSRLLDLVVRPVPLCSPSFESNWQTPCRASTSCTISSPLQSNSRSAILHTNISRASEFNLLETPLVVKRAKALATSSAASGFPGITLQSILRSSLRTTPLATPSASPGRSVTPPLRAKEPRISFREENPTSKWTAGMLGDDKTKHLVASSEHNLGVQLEDTWSKDRDKISPFTLSCPEEDHAEMNESSERIAGDVLEKMEVSKETSNFSARSDQTTLEYHDARSPDDLEDDVIFITSKPANSSAEDVAILQEEMEEEGSEVVKSEPLQFEQQTSSELEKHTGFLERTEIECPTLPEEGMLVLNHLSTFQVAGVSTCLSAGESETATKESKMSSLSEEKELPFTRSQALEAPGADSKSVISILHSEDIPSTHSENQLQEERSEDLHEDQKSEEAAIEENVLFLQEKTSTSKSPPETKEVNIIEDGTPDVQASEETVETTPFNEQYPSGTLKLQYNFDAIKQQFICDLPDTKDTDECDTAEGDGELFMSESNFTLILEGEDGETETGDPTTLDISTKPVSTKTEDKNMNHVGTIDNQENVTNSVPTVTSDQESQNIAEAFPYVPEPVKVAIAENLLDIIKDTRSKEFTSEIVEQSVHESIPLMSKKVAISQKSIKTPLTTVPEASADNVSVCQVDYVVTPKRPRGRKSKNLNIPSTDAQQLSNTSRPDLLGLCTLRRSARRTKETSAIHEGSHLDSDGNSQDQQISQIPDTPRRRPRKTRGTHLETSDNVHSIGQSLQMVGTPRRGLRRTREPASVLSEQANEEIPLAGSLTASSATSKRTGRGAKSSAGNQENSQLFTDHKVKMAVSPIKRGRKLKSVSLQLTENIITDQESEPYEQQLPVPTRRGRRKKISTSSEVSENCELDTSKPSHHQMELKSSVTTRRNVRRRTLNLSSGTDSIPTQEAIHSEEREKMPDTPKRRATRVTPAKVEKTGTGKPTLEKTPVQLVEALATTRTSARAGHRNRKRQLQSVSEESTEEEGLPQGTDCNPSLLVADLTESRLDEMERTLAVHGTRITRTRSSKIGMHQKLSLEENESFFFSPPLTKLTKKSKAEKAEHPVQLKDLDPELSSQFVFSPPLLRSRRKHVSSISRIVKELELPIKEEDNKTVEFVGKQKVKRRRATKSKTQKASKTTGKECSWSPPPVEIKFISPFGSPVDGTKSKQKETAETAEKTLQKNKKRLSNFPKPVVRRKML</sequence>
<feature type="region of interest" description="Disordered" evidence="3">
    <location>
        <begin position="1819"/>
        <end position="1894"/>
    </location>
</feature>
<feature type="compositionally biased region" description="Basic and acidic residues" evidence="3">
    <location>
        <begin position="1025"/>
        <end position="1042"/>
    </location>
</feature>
<feature type="region of interest" description="Disordered" evidence="3">
    <location>
        <begin position="905"/>
        <end position="925"/>
    </location>
</feature>
<evidence type="ECO:0000313" key="7">
    <source>
        <dbReference type="Proteomes" id="UP000694380"/>
    </source>
</evidence>
<evidence type="ECO:0000259" key="5">
    <source>
        <dbReference type="Pfam" id="PF16687"/>
    </source>
</evidence>
<feature type="compositionally biased region" description="Polar residues" evidence="3">
    <location>
        <begin position="1349"/>
        <end position="1364"/>
    </location>
</feature>
<feature type="domain" description="ELYS beta-propeller" evidence="5">
    <location>
        <begin position="1"/>
        <end position="78"/>
    </location>
</feature>
<dbReference type="Proteomes" id="UP000694380">
    <property type="component" value="Unplaced"/>
</dbReference>
<dbReference type="Pfam" id="PF16687">
    <property type="entry name" value="ELYS-bb"/>
    <property type="match status" value="1"/>
</dbReference>
<keyword evidence="7" id="KW-1185">Reference proteome</keyword>
<proteinExistence type="predicted"/>
<feature type="region of interest" description="Disordered" evidence="3">
    <location>
        <begin position="1341"/>
        <end position="1364"/>
    </location>
</feature>
<feature type="compositionally biased region" description="Basic and acidic residues" evidence="3">
    <location>
        <begin position="1859"/>
        <end position="1874"/>
    </location>
</feature>
<feature type="compositionally biased region" description="Polar residues" evidence="3">
    <location>
        <begin position="905"/>
        <end position="918"/>
    </location>
</feature>
<feature type="compositionally biased region" description="Polar residues" evidence="3">
    <location>
        <begin position="798"/>
        <end position="810"/>
    </location>
</feature>
<evidence type="ECO:0000256" key="1">
    <source>
        <dbReference type="ARBA" id="ARBA00004123"/>
    </source>
</evidence>
<evidence type="ECO:0000259" key="4">
    <source>
        <dbReference type="Pfam" id="PF13934"/>
    </source>
</evidence>
<dbReference type="InterPro" id="IPR025151">
    <property type="entry name" value="ELYS_dom"/>
</dbReference>
<feature type="region of interest" description="Disordered" evidence="3">
    <location>
        <begin position="1653"/>
        <end position="1689"/>
    </location>
</feature>
<feature type="region of interest" description="Disordered" evidence="3">
    <location>
        <begin position="798"/>
        <end position="820"/>
    </location>
</feature>
<dbReference type="GeneTree" id="ENSGT00390000018900"/>
<feature type="compositionally biased region" description="Basic and acidic residues" evidence="3">
    <location>
        <begin position="1380"/>
        <end position="1395"/>
    </location>
</feature>
<protein>
    <submittedName>
        <fullName evidence="6">AT-hook containing transcription factor 1</fullName>
    </submittedName>
</protein>
<feature type="region of interest" description="Disordered" evidence="3">
    <location>
        <begin position="1199"/>
        <end position="1228"/>
    </location>
</feature>
<dbReference type="InterPro" id="IPR052620">
    <property type="entry name" value="ELYS/MEL-28_NucAsmblyFactor"/>
</dbReference>
<dbReference type="Pfam" id="PF13934">
    <property type="entry name" value="ELYS"/>
    <property type="match status" value="1"/>
</dbReference>
<dbReference type="Ensembl" id="ENSCPBT00000028186.1">
    <property type="protein sequence ID" value="ENSCPBP00000023929.1"/>
    <property type="gene ID" value="ENSCPBG00000017000.1"/>
</dbReference>
<feature type="compositionally biased region" description="Basic and acidic residues" evidence="3">
    <location>
        <begin position="1078"/>
        <end position="1093"/>
    </location>
</feature>
<feature type="compositionally biased region" description="Basic and acidic residues" evidence="3">
    <location>
        <begin position="1564"/>
        <end position="1574"/>
    </location>
</feature>
<evidence type="ECO:0000256" key="3">
    <source>
        <dbReference type="SAM" id="MobiDB-lite"/>
    </source>
</evidence>
<gene>
    <name evidence="6" type="primary">AHCTF1</name>
</gene>
<feature type="compositionally biased region" description="Polar residues" evidence="3">
    <location>
        <begin position="1428"/>
        <end position="1438"/>
    </location>
</feature>
<reference evidence="6" key="2">
    <citation type="submission" date="2025-09" db="UniProtKB">
        <authorList>
            <consortium name="Ensembl"/>
        </authorList>
    </citation>
    <scope>IDENTIFICATION</scope>
</reference>
<reference evidence="6" key="1">
    <citation type="submission" date="2025-08" db="UniProtKB">
        <authorList>
            <consortium name="Ensembl"/>
        </authorList>
    </citation>
    <scope>IDENTIFICATION</scope>
</reference>
<accession>A0A8C3HUV6</accession>
<dbReference type="PANTHER" id="PTHR21583">
    <property type="entry name" value="ELYS PROTEIN"/>
    <property type="match status" value="1"/>
</dbReference>
<feature type="compositionally biased region" description="Basic and acidic residues" evidence="3">
    <location>
        <begin position="1605"/>
        <end position="1618"/>
    </location>
</feature>
<feature type="region of interest" description="Disordered" evidence="3">
    <location>
        <begin position="1023"/>
        <end position="1093"/>
    </location>
</feature>
<organism evidence="6 7">
    <name type="scientific">Chrysemys picta bellii</name>
    <name type="common">Western painted turtle</name>
    <name type="synonym">Emys bellii</name>
    <dbReference type="NCBI Taxonomy" id="8478"/>
    <lineage>
        <taxon>Eukaryota</taxon>
        <taxon>Metazoa</taxon>
        <taxon>Chordata</taxon>
        <taxon>Craniata</taxon>
        <taxon>Vertebrata</taxon>
        <taxon>Euteleostomi</taxon>
        <taxon>Archelosauria</taxon>
        <taxon>Testudinata</taxon>
        <taxon>Testudines</taxon>
        <taxon>Cryptodira</taxon>
        <taxon>Durocryptodira</taxon>
        <taxon>Testudinoidea</taxon>
        <taxon>Emydidae</taxon>
        <taxon>Chrysemys</taxon>
    </lineage>
</organism>
<feature type="region of interest" description="Disordered" evidence="3">
    <location>
        <begin position="1588"/>
        <end position="1638"/>
    </location>
</feature>
<feature type="domain" description="ELYS-like" evidence="4">
    <location>
        <begin position="311"/>
        <end position="533"/>
    </location>
</feature>
<feature type="region of interest" description="Disordered" evidence="3">
    <location>
        <begin position="1380"/>
        <end position="1494"/>
    </location>
</feature>
<feature type="region of interest" description="Disordered" evidence="3">
    <location>
        <begin position="1531"/>
        <end position="1575"/>
    </location>
</feature>
<dbReference type="GO" id="GO:0005634">
    <property type="term" value="C:nucleus"/>
    <property type="evidence" value="ECO:0007669"/>
    <property type="project" value="UniProtKB-SubCell"/>
</dbReference>